<protein>
    <submittedName>
        <fullName evidence="2">EF-hand domain-containing protein</fullName>
    </submittedName>
</protein>
<dbReference type="Proteomes" id="UP000095282">
    <property type="component" value="Unplaced"/>
</dbReference>
<name>A0A1I7TUG7_9PELO</name>
<reference evidence="2" key="1">
    <citation type="submission" date="2016-11" db="UniProtKB">
        <authorList>
            <consortium name="WormBaseParasite"/>
        </authorList>
    </citation>
    <scope>IDENTIFICATION</scope>
</reference>
<dbReference type="AlphaFoldDB" id="A0A1I7TUG7"/>
<dbReference type="WBParaSite" id="Csp11.Scaffold629.g11907.t1">
    <property type="protein sequence ID" value="Csp11.Scaffold629.g11907.t1"/>
    <property type="gene ID" value="Csp11.Scaffold629.g11907"/>
</dbReference>
<sequence length="117" mass="13703">MRTLRYAINRRNGIHVEEVGSSIDRLAELLETKRVGGELKEDEFLKLMMETTRKCPWRSEGKNQVTKCLVPYFKRCFPDQSITEILQNLDPEASLFIERRWAAQLALKDFPEPNLMC</sequence>
<evidence type="ECO:0000313" key="2">
    <source>
        <dbReference type="WBParaSite" id="Csp11.Scaffold629.g11907.t1"/>
    </source>
</evidence>
<accession>A0A1I7TUG7</accession>
<organism evidence="1 2">
    <name type="scientific">Caenorhabditis tropicalis</name>
    <dbReference type="NCBI Taxonomy" id="1561998"/>
    <lineage>
        <taxon>Eukaryota</taxon>
        <taxon>Metazoa</taxon>
        <taxon>Ecdysozoa</taxon>
        <taxon>Nematoda</taxon>
        <taxon>Chromadorea</taxon>
        <taxon>Rhabditida</taxon>
        <taxon>Rhabditina</taxon>
        <taxon>Rhabditomorpha</taxon>
        <taxon>Rhabditoidea</taxon>
        <taxon>Rhabditidae</taxon>
        <taxon>Peloderinae</taxon>
        <taxon>Caenorhabditis</taxon>
    </lineage>
</organism>
<proteinExistence type="predicted"/>
<keyword evidence="1" id="KW-1185">Reference proteome</keyword>
<evidence type="ECO:0000313" key="1">
    <source>
        <dbReference type="Proteomes" id="UP000095282"/>
    </source>
</evidence>